<feature type="compositionally biased region" description="Basic and acidic residues" evidence="3">
    <location>
        <begin position="881"/>
        <end position="890"/>
    </location>
</feature>
<proteinExistence type="predicted"/>
<evidence type="ECO:0000256" key="1">
    <source>
        <dbReference type="ARBA" id="ARBA00004496"/>
    </source>
</evidence>
<name>A0AAF0ITB3_9BASI</name>
<feature type="compositionally biased region" description="Acidic residues" evidence="3">
    <location>
        <begin position="891"/>
        <end position="902"/>
    </location>
</feature>
<dbReference type="AlphaFoldDB" id="A0AAF0ITB3"/>
<dbReference type="Proteomes" id="UP001214603">
    <property type="component" value="Chromosome 8"/>
</dbReference>
<keyword evidence="2" id="KW-0963">Cytoplasm</keyword>
<feature type="domain" description="MIF4G" evidence="4">
    <location>
        <begin position="425"/>
        <end position="616"/>
    </location>
</feature>
<reference evidence="5" key="1">
    <citation type="submission" date="2023-03" db="EMBL/GenBank/DDBJ databases">
        <title>Mating type loci evolution in Malassezia.</title>
        <authorList>
            <person name="Coelho M.A."/>
        </authorList>
    </citation>
    <scope>NUCLEOTIDE SEQUENCE</scope>
    <source>
        <strain evidence="5">CBS 7876</strain>
    </source>
</reference>
<dbReference type="InterPro" id="IPR007193">
    <property type="entry name" value="Upf2/Nmd2_C"/>
</dbReference>
<evidence type="ECO:0000313" key="5">
    <source>
        <dbReference type="EMBL" id="WFD04427.1"/>
    </source>
</evidence>
<comment type="subcellular location">
    <subcellularLocation>
        <location evidence="1">Cytoplasm</location>
    </subcellularLocation>
</comment>
<dbReference type="Gene3D" id="1.25.40.180">
    <property type="match status" value="3"/>
</dbReference>
<dbReference type="GO" id="GO:0000184">
    <property type="term" value="P:nuclear-transcribed mRNA catabolic process, nonsense-mediated decay"/>
    <property type="evidence" value="ECO:0007669"/>
    <property type="project" value="InterPro"/>
</dbReference>
<dbReference type="Pfam" id="PF04050">
    <property type="entry name" value="Upf2"/>
    <property type="match status" value="1"/>
</dbReference>
<dbReference type="SUPFAM" id="SSF48371">
    <property type="entry name" value="ARM repeat"/>
    <property type="match status" value="2"/>
</dbReference>
<evidence type="ECO:0000256" key="2">
    <source>
        <dbReference type="ARBA" id="ARBA00022490"/>
    </source>
</evidence>
<dbReference type="PANTHER" id="PTHR12839:SF7">
    <property type="entry name" value="REGULATOR OF NONSENSE TRANSCRIPTS 2"/>
    <property type="match status" value="1"/>
</dbReference>
<dbReference type="EMBL" id="CP119941">
    <property type="protein sequence ID" value="WFD04427.1"/>
    <property type="molecule type" value="Genomic_DNA"/>
</dbReference>
<dbReference type="InterPro" id="IPR016024">
    <property type="entry name" value="ARM-type_fold"/>
</dbReference>
<feature type="region of interest" description="Disordered" evidence="3">
    <location>
        <begin position="930"/>
        <end position="952"/>
    </location>
</feature>
<feature type="region of interest" description="Disordered" evidence="3">
    <location>
        <begin position="858"/>
        <end position="918"/>
    </location>
</feature>
<dbReference type="GO" id="GO:0003723">
    <property type="term" value="F:RNA binding"/>
    <property type="evidence" value="ECO:0007669"/>
    <property type="project" value="InterPro"/>
</dbReference>
<dbReference type="Pfam" id="PF02854">
    <property type="entry name" value="MIF4G"/>
    <property type="match status" value="2"/>
</dbReference>
<evidence type="ECO:0000259" key="4">
    <source>
        <dbReference type="SMART" id="SM00543"/>
    </source>
</evidence>
<dbReference type="GO" id="GO:0005737">
    <property type="term" value="C:cytoplasm"/>
    <property type="evidence" value="ECO:0007669"/>
    <property type="project" value="UniProtKB-SubCell"/>
</dbReference>
<protein>
    <submittedName>
        <fullName evidence="5">mRNA decay protein</fullName>
    </submittedName>
</protein>
<organism evidence="5 6">
    <name type="scientific">Malassezia obtusa</name>
    <dbReference type="NCBI Taxonomy" id="76774"/>
    <lineage>
        <taxon>Eukaryota</taxon>
        <taxon>Fungi</taxon>
        <taxon>Dikarya</taxon>
        <taxon>Basidiomycota</taxon>
        <taxon>Ustilaginomycotina</taxon>
        <taxon>Malasseziomycetes</taxon>
        <taxon>Malasseziales</taxon>
        <taxon>Malasseziaceae</taxon>
        <taxon>Malassezia</taxon>
    </lineage>
</organism>
<feature type="compositionally biased region" description="Basic and acidic residues" evidence="3">
    <location>
        <begin position="903"/>
        <end position="918"/>
    </location>
</feature>
<accession>A0AAF0ITB3</accession>
<keyword evidence="6" id="KW-1185">Reference proteome</keyword>
<dbReference type="InterPro" id="IPR039762">
    <property type="entry name" value="Nmd2/UPF2"/>
</dbReference>
<sequence>MSTAADGAGKPSHDALASERDRLRASLFASNVDVWWRGAQEAPSSLDASLKRNSTFIKRVRQGNVADVKDQLLRDTASLNLGKYLDELVPGLPELLTKSTTVKDRLAAIELISALHQRYGAESFTIPLTQAVGAQLIPPNPVTLQELSAEQREKDETARVARQRVLLRGAAELALTGLAGTEVPKVEGAEAVRTMSHEFLFSVLRNLLANDRDHANLTLVTHLLKSFGTHLLTPAPEHEAGEAVQVPADDPAWLVSGAFKVRFRRLLETYYMTLAKRIQRDRSRLAHQEERNREAYIRSGEVFEDRQQTFERRTQELERLMDAAKSLSELLAVKMPEMEEASKEPGARLGVNLDAKSVLAEMGAKIEQELASGQSPWEDEETRFFYTDLCDLRAHVPPALLKEASAPNAAEPAEDAENGSVPAQVNALFARLPNLGSRQMIDEAAVELAFCNTRATRNRLVRHLLSVPRERRDLLPYYARLVATLHPYMADVSQGVLHGLDSEFRQLQRRRSNDAGTAQSRARNAVFLGELVKFALVPEHQLFYSLKTLVDDFSVPALEVLATFLETCGRYLVRTPATAERMHGVLQVLQRKRQAHHTDSRVALLLDNAYYQCVPPPRVAIAREAPTVMQQFITYLFCQLLAKNNVDRVVHLVRRLDWEQPDVRAALFARFTRPWELKFHLVHLLAQIMRALYPMHTDFFVPVLDNVAEAIQEGLEQNQFQANQRRVALVHYLGELYNYRVVNSHVIMDFLANCCHARGPDGATDYFRVTLVCTMLDTCGACFDTGLARKRMDEFLLAFQAYVGRKAKPLPADTAYRLKTTLETLRPKLVWRDEDQEEVERRVEGLLPFYERRQLASVAAGAASESDDESDESDDESAGDGPRRPPPEREPEAEEPVESAEDIEAREREREEELEREAELALDQELAQLMGESSGGTGGTPAAPPALSGLPQHGLFARPEARADASEDYMVFSLLSRRGNRAQTQEVHVPSDNAMSVHVRQQLEEEANERRQLKAYVLAYRDREELE</sequence>
<dbReference type="InterPro" id="IPR003890">
    <property type="entry name" value="MIF4G-like_typ-3"/>
</dbReference>
<dbReference type="SMART" id="SM00543">
    <property type="entry name" value="MIF4G"/>
    <property type="match status" value="2"/>
</dbReference>
<dbReference type="PANTHER" id="PTHR12839">
    <property type="entry name" value="NONSENSE-MEDIATED MRNA DECAY PROTEIN 2 UP-FRAMESHIFT SUPPRESSOR 2"/>
    <property type="match status" value="1"/>
</dbReference>
<dbReference type="GO" id="GO:0035145">
    <property type="term" value="C:exon-exon junction complex"/>
    <property type="evidence" value="ECO:0007669"/>
    <property type="project" value="TreeGrafter"/>
</dbReference>
<gene>
    <name evidence="5" type="primary">NMD2</name>
    <name evidence="5" type="ORF">MOBT1_003137</name>
</gene>
<feature type="domain" description="MIF4G" evidence="4">
    <location>
        <begin position="630"/>
        <end position="828"/>
    </location>
</feature>
<evidence type="ECO:0000313" key="6">
    <source>
        <dbReference type="Proteomes" id="UP001214603"/>
    </source>
</evidence>
<evidence type="ECO:0000256" key="3">
    <source>
        <dbReference type="SAM" id="MobiDB-lite"/>
    </source>
</evidence>
<feature type="compositionally biased region" description="Acidic residues" evidence="3">
    <location>
        <begin position="865"/>
        <end position="878"/>
    </location>
</feature>